<evidence type="ECO:0000313" key="1">
    <source>
        <dbReference type="EMBL" id="RDB03840.1"/>
    </source>
</evidence>
<dbReference type="AlphaFoldDB" id="A0A369I4M3"/>
<keyword evidence="2" id="KW-1185">Reference proteome</keyword>
<organism evidence="1 2">
    <name type="scientific">Runella aurantiaca</name>
    <dbReference type="NCBI Taxonomy" id="2282308"/>
    <lineage>
        <taxon>Bacteria</taxon>
        <taxon>Pseudomonadati</taxon>
        <taxon>Bacteroidota</taxon>
        <taxon>Cytophagia</taxon>
        <taxon>Cytophagales</taxon>
        <taxon>Spirosomataceae</taxon>
        <taxon>Runella</taxon>
    </lineage>
</organism>
<dbReference type="RefSeq" id="WP_114463100.1">
    <property type="nucleotide sequence ID" value="NZ_QPIW01000022.1"/>
</dbReference>
<gene>
    <name evidence="1" type="ORF">DVG78_21540</name>
</gene>
<name>A0A369I4M3_9BACT</name>
<proteinExistence type="predicted"/>
<sequence length="183" mass="21019">MRAKTYRSTNGWTAPQSLSTFGIPVTNGKKTKYLGLEEFNFTEIYKKHKLAFIPAFSIERDAVIPIVKLFYSVPGATFHYATLENVRQIPQNPLIIQAIRDNQLADMVDFVENNAAFKQNYGILFNPAVDIWNNCFASNVIIADGVDTRFVVNVYYEKLYSIQPHNNVEWTNLKRVRSLYPDT</sequence>
<reference evidence="1 2" key="1">
    <citation type="submission" date="2018-07" db="EMBL/GenBank/DDBJ databases">
        <title>Genome analysis of Runella aurantiaca.</title>
        <authorList>
            <person name="Yang X."/>
        </authorList>
    </citation>
    <scope>NUCLEOTIDE SEQUENCE [LARGE SCALE GENOMIC DNA]</scope>
    <source>
        <strain evidence="1 2">YX9</strain>
    </source>
</reference>
<accession>A0A369I4M3</accession>
<comment type="caution">
    <text evidence="1">The sequence shown here is derived from an EMBL/GenBank/DDBJ whole genome shotgun (WGS) entry which is preliminary data.</text>
</comment>
<dbReference type="Proteomes" id="UP000253141">
    <property type="component" value="Unassembled WGS sequence"/>
</dbReference>
<evidence type="ECO:0000313" key="2">
    <source>
        <dbReference type="Proteomes" id="UP000253141"/>
    </source>
</evidence>
<protein>
    <submittedName>
        <fullName evidence="1">Uncharacterized protein</fullName>
    </submittedName>
</protein>
<dbReference type="EMBL" id="QPIW01000022">
    <property type="protein sequence ID" value="RDB03840.1"/>
    <property type="molecule type" value="Genomic_DNA"/>
</dbReference>